<sequence length="61" mass="7066">MSNILPFKKPKASVRHKGNTLCRNGHHKWSIDKAQVFDVKQGKLLNRYRCTRCGATRNRAE</sequence>
<accession>A0A557S0I0</accession>
<dbReference type="EMBL" id="VMNH01000023">
    <property type="protein sequence ID" value="TVO70857.1"/>
    <property type="molecule type" value="Genomic_DNA"/>
</dbReference>
<dbReference type="AlphaFoldDB" id="A0A557S0I0"/>
<name>A0A557S0I0_9GAMM</name>
<reference evidence="1 2" key="1">
    <citation type="submission" date="2019-07" db="EMBL/GenBank/DDBJ databases">
        <title>The pathways for chlorine oxyanion respiration interact through the shared metabolite chlorate.</title>
        <authorList>
            <person name="Barnum T.P."/>
            <person name="Cheng Y."/>
            <person name="Hill K.A."/>
            <person name="Lucas L.N."/>
            <person name="Carlson H.K."/>
            <person name="Coates J.D."/>
        </authorList>
    </citation>
    <scope>NUCLEOTIDE SEQUENCE [LARGE SCALE GENOMIC DNA]</scope>
    <source>
        <strain evidence="1 2">BK-1</strain>
    </source>
</reference>
<keyword evidence="2" id="KW-1185">Reference proteome</keyword>
<evidence type="ECO:0000313" key="1">
    <source>
        <dbReference type="EMBL" id="TVO70857.1"/>
    </source>
</evidence>
<gene>
    <name evidence="1" type="ORF">FHP88_15490</name>
</gene>
<organism evidence="1 2">
    <name type="scientific">Sedimenticola selenatireducens</name>
    <dbReference type="NCBI Taxonomy" id="191960"/>
    <lineage>
        <taxon>Bacteria</taxon>
        <taxon>Pseudomonadati</taxon>
        <taxon>Pseudomonadota</taxon>
        <taxon>Gammaproteobacteria</taxon>
        <taxon>Chromatiales</taxon>
        <taxon>Sedimenticolaceae</taxon>
        <taxon>Sedimenticola</taxon>
    </lineage>
</organism>
<evidence type="ECO:0000313" key="2">
    <source>
        <dbReference type="Proteomes" id="UP000316649"/>
    </source>
</evidence>
<dbReference type="Proteomes" id="UP000316649">
    <property type="component" value="Unassembled WGS sequence"/>
</dbReference>
<dbReference type="OrthoDB" id="5801496at2"/>
<comment type="caution">
    <text evidence="1">The sequence shown here is derived from an EMBL/GenBank/DDBJ whole genome shotgun (WGS) entry which is preliminary data.</text>
</comment>
<proteinExistence type="predicted"/>
<protein>
    <submittedName>
        <fullName evidence="1">Uncharacterized protein</fullName>
    </submittedName>
</protein>